<accession>A0A1B6P6V2</accession>
<dbReference type="InParanoid" id="A0A1B6P6V2"/>
<reference evidence="1 2" key="1">
    <citation type="journal article" date="2009" name="Nature">
        <title>The Sorghum bicolor genome and the diversification of grasses.</title>
        <authorList>
            <person name="Paterson A.H."/>
            <person name="Bowers J.E."/>
            <person name="Bruggmann R."/>
            <person name="Dubchak I."/>
            <person name="Grimwood J."/>
            <person name="Gundlach H."/>
            <person name="Haberer G."/>
            <person name="Hellsten U."/>
            <person name="Mitros T."/>
            <person name="Poliakov A."/>
            <person name="Schmutz J."/>
            <person name="Spannagl M."/>
            <person name="Tang H."/>
            <person name="Wang X."/>
            <person name="Wicker T."/>
            <person name="Bharti A.K."/>
            <person name="Chapman J."/>
            <person name="Feltus F.A."/>
            <person name="Gowik U."/>
            <person name="Grigoriev I.V."/>
            <person name="Lyons E."/>
            <person name="Maher C.A."/>
            <person name="Martis M."/>
            <person name="Narechania A."/>
            <person name="Otillar R.P."/>
            <person name="Penning B.W."/>
            <person name="Salamov A.A."/>
            <person name="Wang Y."/>
            <person name="Zhang L."/>
            <person name="Carpita N.C."/>
            <person name="Freeling M."/>
            <person name="Gingle A.R."/>
            <person name="Hash C.T."/>
            <person name="Keller B."/>
            <person name="Klein P."/>
            <person name="Kresovich S."/>
            <person name="McCann M.C."/>
            <person name="Ming R."/>
            <person name="Peterson D.G."/>
            <person name="Mehboob-ur-Rahman"/>
            <person name="Ware D."/>
            <person name="Westhoff P."/>
            <person name="Mayer K.F."/>
            <person name="Messing J."/>
            <person name="Rokhsar D.S."/>
        </authorList>
    </citation>
    <scope>NUCLEOTIDE SEQUENCE [LARGE SCALE GENOMIC DNA]</scope>
    <source>
        <strain evidence="2">cv. BTx623</strain>
    </source>
</reference>
<protein>
    <recommendedName>
        <fullName evidence="3">PGG domain-containing protein</fullName>
    </recommendedName>
</protein>
<dbReference type="Gramene" id="KXG21416">
    <property type="protein sequence ID" value="KXG21416"/>
    <property type="gene ID" value="SORBI_3009G059200"/>
</dbReference>
<evidence type="ECO:0000313" key="1">
    <source>
        <dbReference type="EMBL" id="KXG21416.1"/>
    </source>
</evidence>
<keyword evidence="2" id="KW-1185">Reference proteome</keyword>
<name>A0A1B6P6V2_SORBI</name>
<dbReference type="AlphaFoldDB" id="A0A1B6P6V2"/>
<evidence type="ECO:0008006" key="3">
    <source>
        <dbReference type="Google" id="ProtNLM"/>
    </source>
</evidence>
<organism evidence="1 2">
    <name type="scientific">Sorghum bicolor</name>
    <name type="common">Sorghum</name>
    <name type="synonym">Sorghum vulgare</name>
    <dbReference type="NCBI Taxonomy" id="4558"/>
    <lineage>
        <taxon>Eukaryota</taxon>
        <taxon>Viridiplantae</taxon>
        <taxon>Streptophyta</taxon>
        <taxon>Embryophyta</taxon>
        <taxon>Tracheophyta</taxon>
        <taxon>Spermatophyta</taxon>
        <taxon>Magnoliopsida</taxon>
        <taxon>Liliopsida</taxon>
        <taxon>Poales</taxon>
        <taxon>Poaceae</taxon>
        <taxon>PACMAD clade</taxon>
        <taxon>Panicoideae</taxon>
        <taxon>Andropogonodae</taxon>
        <taxon>Andropogoneae</taxon>
        <taxon>Sorghinae</taxon>
        <taxon>Sorghum</taxon>
    </lineage>
</organism>
<gene>
    <name evidence="1" type="ORF">SORBI_3009G059200</name>
</gene>
<sequence length="185" mass="19577">MAQEHRAVALLPTAVAGARAPQAGDGAESSHANSDMRQELQLLTVATLFVGMAFQAATQPPAWIPKDWLDTLLAKRALCCWRHYYQQRGSCDGARVPLLQHGHLLDGAHAGCAAAGDEGEIHARAHVLPPAEVSLAVAVSCNFAVAISCNFAVGISGDSRVLVIVFAIMGSWRCNVCLVRRALVG</sequence>
<reference evidence="2" key="2">
    <citation type="journal article" date="2018" name="Plant J.">
        <title>The Sorghum bicolor reference genome: improved assembly, gene annotations, a transcriptome atlas, and signatures of genome organization.</title>
        <authorList>
            <person name="McCormick R.F."/>
            <person name="Truong S.K."/>
            <person name="Sreedasyam A."/>
            <person name="Jenkins J."/>
            <person name="Shu S."/>
            <person name="Sims D."/>
            <person name="Kennedy M."/>
            <person name="Amirebrahimi M."/>
            <person name="Weers B.D."/>
            <person name="McKinley B."/>
            <person name="Mattison A."/>
            <person name="Morishige D.T."/>
            <person name="Grimwood J."/>
            <person name="Schmutz J."/>
            <person name="Mullet J.E."/>
        </authorList>
    </citation>
    <scope>NUCLEOTIDE SEQUENCE [LARGE SCALE GENOMIC DNA]</scope>
    <source>
        <strain evidence="2">cv. BTx623</strain>
    </source>
</reference>
<dbReference type="EMBL" id="CM000768">
    <property type="protein sequence ID" value="KXG21416.1"/>
    <property type="molecule type" value="Genomic_DNA"/>
</dbReference>
<dbReference type="Proteomes" id="UP000000768">
    <property type="component" value="Chromosome 9"/>
</dbReference>
<proteinExistence type="predicted"/>
<evidence type="ECO:0000313" key="2">
    <source>
        <dbReference type="Proteomes" id="UP000000768"/>
    </source>
</evidence>